<dbReference type="PANTHER" id="PTHR47447">
    <property type="entry name" value="OS03G0856100 PROTEIN"/>
    <property type="match status" value="1"/>
</dbReference>
<dbReference type="EMBL" id="MCGT01000011">
    <property type="protein sequence ID" value="ORX55788.1"/>
    <property type="molecule type" value="Genomic_DNA"/>
</dbReference>
<feature type="region of interest" description="Disordered" evidence="6">
    <location>
        <begin position="678"/>
        <end position="702"/>
    </location>
</feature>
<protein>
    <recommendedName>
        <fullName evidence="9">Pentacotripeptide-repeat region of PRORP domain-containing protein</fullName>
    </recommendedName>
</protein>
<evidence type="ECO:0008006" key="9">
    <source>
        <dbReference type="Google" id="ProtNLM"/>
    </source>
</evidence>
<feature type="region of interest" description="Disordered" evidence="6">
    <location>
        <begin position="40"/>
        <end position="98"/>
    </location>
</feature>
<dbReference type="STRING" id="101127.A0A1X2GK98"/>
<evidence type="ECO:0000313" key="7">
    <source>
        <dbReference type="EMBL" id="ORX55788.1"/>
    </source>
</evidence>
<evidence type="ECO:0000256" key="5">
    <source>
        <dbReference type="PROSITE-ProRule" id="PRU00708"/>
    </source>
</evidence>
<dbReference type="Proteomes" id="UP000242146">
    <property type="component" value="Unassembled WGS sequence"/>
</dbReference>
<name>A0A1X2GK98_9FUNG</name>
<evidence type="ECO:0000256" key="1">
    <source>
        <dbReference type="ARBA" id="ARBA00006192"/>
    </source>
</evidence>
<feature type="compositionally biased region" description="Low complexity" evidence="6">
    <location>
        <begin position="339"/>
        <end position="356"/>
    </location>
</feature>
<keyword evidence="8" id="KW-1185">Reference proteome</keyword>
<dbReference type="PROSITE" id="PS51375">
    <property type="entry name" value="PPR"/>
    <property type="match status" value="2"/>
</dbReference>
<dbReference type="Pfam" id="PF13041">
    <property type="entry name" value="PPR_2"/>
    <property type="match status" value="1"/>
</dbReference>
<feature type="repeat" description="PPR" evidence="5">
    <location>
        <begin position="365"/>
        <end position="399"/>
    </location>
</feature>
<evidence type="ECO:0000256" key="6">
    <source>
        <dbReference type="SAM" id="MobiDB-lite"/>
    </source>
</evidence>
<proteinExistence type="inferred from homology"/>
<comment type="subunit">
    <text evidence="4">Binds to mitochondrial small subunit 15S rRNA.</text>
</comment>
<keyword evidence="2" id="KW-0677">Repeat</keyword>
<feature type="repeat" description="PPR" evidence="5">
    <location>
        <begin position="587"/>
        <end position="621"/>
    </location>
</feature>
<feature type="region of interest" description="Disordered" evidence="6">
    <location>
        <begin position="317"/>
        <end position="357"/>
    </location>
</feature>
<dbReference type="Pfam" id="PF13812">
    <property type="entry name" value="PPR_3"/>
    <property type="match status" value="2"/>
</dbReference>
<gene>
    <name evidence="7" type="ORF">DM01DRAFT_1406948</name>
</gene>
<organism evidence="7 8">
    <name type="scientific">Hesseltinella vesiculosa</name>
    <dbReference type="NCBI Taxonomy" id="101127"/>
    <lineage>
        <taxon>Eukaryota</taxon>
        <taxon>Fungi</taxon>
        <taxon>Fungi incertae sedis</taxon>
        <taxon>Mucoromycota</taxon>
        <taxon>Mucoromycotina</taxon>
        <taxon>Mucoromycetes</taxon>
        <taxon>Mucorales</taxon>
        <taxon>Cunninghamellaceae</taxon>
        <taxon>Hesseltinella</taxon>
    </lineage>
</organism>
<comment type="caution">
    <text evidence="7">The sequence shown here is derived from an EMBL/GenBank/DDBJ whole genome shotgun (WGS) entry which is preliminary data.</text>
</comment>
<dbReference type="NCBIfam" id="TIGR00756">
    <property type="entry name" value="PPR"/>
    <property type="match status" value="1"/>
</dbReference>
<comment type="similarity">
    <text evidence="1">Belongs to the CCM1 family.</text>
</comment>
<sequence>MPTTLGLAGRTNKSRPCCPSSRTLWFTYFRHLLAPSPASRPFSTTSIQSRHALPSPSHQPPQRLHDRRRNLWRPMSSASASSSESCDKSNLPGAAGKSQKTLLHPRWFKTTSDFQRQLDLLREQRHQLDDHFVFKSLRSLLYNVANKDHRCAWKVYRAMVDLHVTSQLGANHYGRLLNILRHHPNGSKLLMTLHDDMQRAQAAGQLTISAQHYEQLFYGLARQGNVADLYRLMVQLQQHQPQLLQPVHYTSLATAAKRLADLPSSIQVAQLLVKAMHTGVSLEPRACVIMVSALAADMEATVDFLSSMKQANLFSETPTTSFTSDHPAASPSDDTRPNTTTSMPSATSPSSRSSLRTAKDHDRFNVHMYTSLISGLAKNGDAFNAKRLWDEMTKLGLRPTKMTHAAMVDAFGRAGELGEALEWIQQYTYQHHGRLDKYMATSLLANALHHRQLAFAKSTLAFWEKEFKSQLLEDMDAQYYSVAMWVKVMDDMQQAQVFFEDMYRNNPQFVDSVMVNHLVKGYGNQLQNDRVLSSYAMHKKLKLAPDDRKYYKLHDPDHYLVDALFKCRDVPSALSAFVSMRQRAVPDDVTLAMVVRGLLMNDEKEIAWKLFKLLKADGLEPNLHAYTSILRACTPLHGYTKADNHQPGMEDTDSHVASSTVVPDLVQSALYQGVPWHDRHNRSLPRTTTSSPSAPPLTPPLSDGKLGPTQAYILFRKVTQFHQPNVYTYTALISCFAKDNIARAMDVFTFMCSDGVRPVLPTYVALLQGCAIFRSGRMAMLVFNHLQQQPDLEPDDNVWHYLLKALVRSRMDKKEIDRVGTMIRATKANTSSSTTSS</sequence>
<dbReference type="AlphaFoldDB" id="A0A1X2GK98"/>
<dbReference type="Gene3D" id="1.25.40.10">
    <property type="entry name" value="Tetratricopeptide repeat domain"/>
    <property type="match status" value="4"/>
</dbReference>
<dbReference type="InterPro" id="IPR002885">
    <property type="entry name" value="PPR_rpt"/>
</dbReference>
<reference evidence="7 8" key="1">
    <citation type="submission" date="2016-07" db="EMBL/GenBank/DDBJ databases">
        <title>Pervasive Adenine N6-methylation of Active Genes in Fungi.</title>
        <authorList>
            <consortium name="DOE Joint Genome Institute"/>
            <person name="Mondo S.J."/>
            <person name="Dannebaum R.O."/>
            <person name="Kuo R.C."/>
            <person name="Labutti K."/>
            <person name="Haridas S."/>
            <person name="Kuo A."/>
            <person name="Salamov A."/>
            <person name="Ahrendt S.R."/>
            <person name="Lipzen A."/>
            <person name="Sullivan W."/>
            <person name="Andreopoulos W.B."/>
            <person name="Clum A."/>
            <person name="Lindquist E."/>
            <person name="Daum C."/>
            <person name="Ramamoorthy G.K."/>
            <person name="Gryganskyi A."/>
            <person name="Culley D."/>
            <person name="Magnuson J.K."/>
            <person name="James T.Y."/>
            <person name="O'Malley M.A."/>
            <person name="Stajich J.E."/>
            <person name="Spatafora J.W."/>
            <person name="Visel A."/>
            <person name="Grigoriev I.V."/>
        </authorList>
    </citation>
    <scope>NUCLEOTIDE SEQUENCE [LARGE SCALE GENOMIC DNA]</scope>
    <source>
        <strain evidence="7 8">NRRL 3301</strain>
    </source>
</reference>
<evidence type="ECO:0000256" key="4">
    <source>
        <dbReference type="ARBA" id="ARBA00044511"/>
    </source>
</evidence>
<comment type="function">
    <text evidence="3">Regulates mitochondrial small subunit maturation by controlling 15S rRNA 5'-end processing. Localizes to the 5' precursor of the 15S rRNA in a position that is subsequently occupied by mS47 in the mature yeast mtSSU. Uses structure and sequence-specific RNA recognition, binding to a single-stranded region of the precursor and specifically recognizing bases -6 to -1. The exchange of Ccm1 for mS47 is coupled to the irreversible removal of precursor rRNA that is accompanied by conformational changes of the mitoribosomal proteins uS5m and mS26. These conformational changes signal completion of 5'-end rRNA processing through protection of the mature 5'-end of the 15S rRNA and stabilization of mS47. The removal of the 5' precursor together with the dissociation of Ccm1 may be catalyzed by the 5'-3' exoribonuclease Pet127. Involved in the specific removal of group I introns in mitochondrial encoded transcripts.</text>
</comment>
<accession>A0A1X2GK98</accession>
<dbReference type="PANTHER" id="PTHR47447:SF24">
    <property type="entry name" value="PENTATRICOPEPTIDE REPEAT-CONTAINING PROTEIN"/>
    <property type="match status" value="1"/>
</dbReference>
<evidence type="ECO:0000313" key="8">
    <source>
        <dbReference type="Proteomes" id="UP000242146"/>
    </source>
</evidence>
<dbReference type="InterPro" id="IPR011990">
    <property type="entry name" value="TPR-like_helical_dom_sf"/>
</dbReference>
<dbReference type="OrthoDB" id="185373at2759"/>
<evidence type="ECO:0000256" key="2">
    <source>
        <dbReference type="ARBA" id="ARBA00022737"/>
    </source>
</evidence>
<evidence type="ECO:0000256" key="3">
    <source>
        <dbReference type="ARBA" id="ARBA00044493"/>
    </source>
</evidence>